<dbReference type="InterPro" id="IPR012312">
    <property type="entry name" value="Hemerythrin-like"/>
</dbReference>
<comment type="caution">
    <text evidence="2">The sequence shown here is derived from an EMBL/GenBank/DDBJ whole genome shotgun (WGS) entry which is preliminary data.</text>
</comment>
<accession>A0A4V2G7S5</accession>
<protein>
    <submittedName>
        <fullName evidence="2">Hemerythrin HHE cation binding domain-containing protein</fullName>
    </submittedName>
</protein>
<reference evidence="2 3" key="1">
    <citation type="submission" date="2019-02" db="EMBL/GenBank/DDBJ databases">
        <title>Sequencing the genomes of 1000 actinobacteria strains.</title>
        <authorList>
            <person name="Klenk H.-P."/>
        </authorList>
    </citation>
    <scope>NUCLEOTIDE SEQUENCE [LARGE SCALE GENOMIC DNA]</scope>
    <source>
        <strain evidence="2 3">DSM 45162</strain>
    </source>
</reference>
<gene>
    <name evidence="2" type="ORF">EV385_5598</name>
</gene>
<dbReference type="Gene3D" id="1.20.120.520">
    <property type="entry name" value="nmb1532 protein domain like"/>
    <property type="match status" value="1"/>
</dbReference>
<proteinExistence type="predicted"/>
<keyword evidence="3" id="KW-1185">Reference proteome</keyword>
<dbReference type="AlphaFoldDB" id="A0A4V2G7S5"/>
<evidence type="ECO:0000313" key="2">
    <source>
        <dbReference type="EMBL" id="RZU53666.1"/>
    </source>
</evidence>
<organism evidence="2 3">
    <name type="scientific">Krasilnikovia cinnamomea</name>
    <dbReference type="NCBI Taxonomy" id="349313"/>
    <lineage>
        <taxon>Bacteria</taxon>
        <taxon>Bacillati</taxon>
        <taxon>Actinomycetota</taxon>
        <taxon>Actinomycetes</taxon>
        <taxon>Micromonosporales</taxon>
        <taxon>Micromonosporaceae</taxon>
        <taxon>Krasilnikovia</taxon>
    </lineage>
</organism>
<dbReference type="PANTHER" id="PTHR35585">
    <property type="entry name" value="HHE DOMAIN PROTEIN (AFU_ORTHOLOGUE AFUA_4G00730)"/>
    <property type="match status" value="1"/>
</dbReference>
<evidence type="ECO:0000259" key="1">
    <source>
        <dbReference type="Pfam" id="PF01814"/>
    </source>
</evidence>
<dbReference type="Proteomes" id="UP000292564">
    <property type="component" value="Unassembled WGS sequence"/>
</dbReference>
<dbReference type="EMBL" id="SHKY01000001">
    <property type="protein sequence ID" value="RZU53666.1"/>
    <property type="molecule type" value="Genomic_DNA"/>
</dbReference>
<dbReference type="Pfam" id="PF01814">
    <property type="entry name" value="Hemerythrin"/>
    <property type="match status" value="1"/>
</dbReference>
<dbReference type="RefSeq" id="WP_130512127.1">
    <property type="nucleotide sequence ID" value="NZ_SHKY01000001.1"/>
</dbReference>
<dbReference type="PANTHER" id="PTHR35585:SF1">
    <property type="entry name" value="HHE DOMAIN PROTEIN (AFU_ORTHOLOGUE AFUA_4G00730)"/>
    <property type="match status" value="1"/>
</dbReference>
<name>A0A4V2G7S5_9ACTN</name>
<feature type="domain" description="Hemerythrin-like" evidence="1">
    <location>
        <begin position="19"/>
        <end position="135"/>
    </location>
</feature>
<dbReference type="OrthoDB" id="3212362at2"/>
<sequence>MPEPTTADTAVPTGPDVDVVDLLLTQHARIEEQFLLVAAATGDARQETFDDLVRLLAVHETAEEEVVHPLSRSLLDDGDPLIDDRLAEEHQAKDMLKQMLDAGADDAGFDDALLLLRHAVLSHARHEERYEFPALRAKVPADQLRALATAVRAAEALAPTRPHPGTESATANLVLGPPLAIIDRVRDAIRSATRPGS</sequence>
<evidence type="ECO:0000313" key="3">
    <source>
        <dbReference type="Proteomes" id="UP000292564"/>
    </source>
</evidence>